<keyword evidence="5 6" id="KW-0472">Membrane</keyword>
<evidence type="ECO:0000313" key="9">
    <source>
        <dbReference type="Proteomes" id="UP000181962"/>
    </source>
</evidence>
<evidence type="ECO:0000256" key="1">
    <source>
        <dbReference type="ARBA" id="ARBA00004141"/>
    </source>
</evidence>
<dbReference type="EMBL" id="CP017637">
    <property type="protein sequence ID" value="APG10518.1"/>
    <property type="molecule type" value="Genomic_DNA"/>
</dbReference>
<keyword evidence="4 6" id="KW-1133">Transmembrane helix</keyword>
<reference evidence="8 9" key="1">
    <citation type="submission" date="2016-11" db="EMBL/GenBank/DDBJ databases">
        <title>Complete Genome Sequence of Bradyrhizobium sp. strain J5, an isolated from soybean nodule in Hokkaido.</title>
        <authorList>
            <person name="Kanehara K."/>
        </authorList>
    </citation>
    <scope>NUCLEOTIDE SEQUENCE [LARGE SCALE GENOMIC DNA]</scope>
    <source>
        <strain evidence="8 9">J5</strain>
    </source>
</reference>
<evidence type="ECO:0000256" key="6">
    <source>
        <dbReference type="SAM" id="Phobius"/>
    </source>
</evidence>
<dbReference type="AlphaFoldDB" id="A0A1L3FB56"/>
<dbReference type="Pfam" id="PF04138">
    <property type="entry name" value="GtrA_DPMS_TM"/>
    <property type="match status" value="1"/>
</dbReference>
<evidence type="ECO:0000256" key="2">
    <source>
        <dbReference type="ARBA" id="ARBA00009399"/>
    </source>
</evidence>
<dbReference type="PANTHER" id="PTHR38459:SF1">
    <property type="entry name" value="PROPHAGE BACTOPRENOL-LINKED GLUCOSE TRANSLOCASE HOMOLOG"/>
    <property type="match status" value="1"/>
</dbReference>
<evidence type="ECO:0000256" key="5">
    <source>
        <dbReference type="ARBA" id="ARBA00023136"/>
    </source>
</evidence>
<comment type="similarity">
    <text evidence="2">Belongs to the GtrA family.</text>
</comment>
<dbReference type="GO" id="GO:0000271">
    <property type="term" value="P:polysaccharide biosynthetic process"/>
    <property type="evidence" value="ECO:0007669"/>
    <property type="project" value="InterPro"/>
</dbReference>
<name>A0A1L3FB56_BRAJP</name>
<evidence type="ECO:0000259" key="7">
    <source>
        <dbReference type="Pfam" id="PF04138"/>
    </source>
</evidence>
<feature type="transmembrane region" description="Helical" evidence="6">
    <location>
        <begin position="85"/>
        <end position="106"/>
    </location>
</feature>
<feature type="domain" description="GtrA/DPMS transmembrane" evidence="7">
    <location>
        <begin position="24"/>
        <end position="138"/>
    </location>
</feature>
<comment type="subcellular location">
    <subcellularLocation>
        <location evidence="1">Membrane</location>
        <topology evidence="1">Multi-pass membrane protein</topology>
    </subcellularLocation>
</comment>
<dbReference type="OrthoDB" id="7999547at2"/>
<dbReference type="GO" id="GO:0005886">
    <property type="term" value="C:plasma membrane"/>
    <property type="evidence" value="ECO:0007669"/>
    <property type="project" value="TreeGrafter"/>
</dbReference>
<proteinExistence type="inferred from homology"/>
<gene>
    <name evidence="8" type="ORF">BKD09_19515</name>
</gene>
<feature type="transmembrane region" description="Helical" evidence="6">
    <location>
        <begin position="51"/>
        <end position="73"/>
    </location>
</feature>
<keyword evidence="3 6" id="KW-0812">Transmembrane</keyword>
<feature type="transmembrane region" description="Helical" evidence="6">
    <location>
        <begin position="112"/>
        <end position="133"/>
    </location>
</feature>
<organism evidence="8 9">
    <name type="scientific">Bradyrhizobium japonicum</name>
    <dbReference type="NCBI Taxonomy" id="375"/>
    <lineage>
        <taxon>Bacteria</taxon>
        <taxon>Pseudomonadati</taxon>
        <taxon>Pseudomonadota</taxon>
        <taxon>Alphaproteobacteria</taxon>
        <taxon>Hyphomicrobiales</taxon>
        <taxon>Nitrobacteraceae</taxon>
        <taxon>Bradyrhizobium</taxon>
    </lineage>
</organism>
<evidence type="ECO:0000256" key="3">
    <source>
        <dbReference type="ARBA" id="ARBA00022692"/>
    </source>
</evidence>
<dbReference type="Proteomes" id="UP000181962">
    <property type="component" value="Chromosome"/>
</dbReference>
<feature type="transmembrane region" description="Helical" evidence="6">
    <location>
        <begin position="21"/>
        <end position="39"/>
    </location>
</feature>
<dbReference type="PANTHER" id="PTHR38459">
    <property type="entry name" value="PROPHAGE BACTOPRENOL-LINKED GLUCOSE TRANSLOCASE HOMOLOG"/>
    <property type="match status" value="1"/>
</dbReference>
<accession>A0A1L3FB56</accession>
<protein>
    <recommendedName>
        <fullName evidence="7">GtrA/DPMS transmembrane domain-containing protein</fullName>
    </recommendedName>
</protein>
<dbReference type="InterPro" id="IPR051401">
    <property type="entry name" value="GtrA_CellWall_Glycosyl"/>
</dbReference>
<dbReference type="RefSeq" id="WP_071911991.1">
    <property type="nucleotide sequence ID" value="NZ_CP017637.1"/>
</dbReference>
<dbReference type="InterPro" id="IPR007267">
    <property type="entry name" value="GtrA_DPMS_TM"/>
</dbReference>
<evidence type="ECO:0000313" key="8">
    <source>
        <dbReference type="EMBL" id="APG10518.1"/>
    </source>
</evidence>
<sequence length="154" mass="16844">MNGTGTTSGLFALMTSSSMRLIMRFGVSGVTTTLAYFVLTNAFVLSRMMTPVLSSVCAYVISVAISYLMQSCFTFRVDGHSFDQVARFVVMSLAGLLVSWCVMALSVDLLHWPYLTGAIGVCVIIPVLNFFLLRGWVFAVRGRREQTVATGESE</sequence>
<evidence type="ECO:0000256" key="4">
    <source>
        <dbReference type="ARBA" id="ARBA00022989"/>
    </source>
</evidence>